<keyword evidence="1" id="KW-1133">Transmembrane helix</keyword>
<dbReference type="AlphaFoldDB" id="A0AAV5QX91"/>
<dbReference type="Proteomes" id="UP001378960">
    <property type="component" value="Unassembled WGS sequence"/>
</dbReference>
<comment type="caution">
    <text evidence="2">The sequence shown here is derived from an EMBL/GenBank/DDBJ whole genome shotgun (WGS) entry which is preliminary data.</text>
</comment>
<reference evidence="2 3" key="1">
    <citation type="journal article" date="2023" name="Elife">
        <title>Identification of key yeast species and microbe-microbe interactions impacting larval growth of Drosophila in the wild.</title>
        <authorList>
            <person name="Mure A."/>
            <person name="Sugiura Y."/>
            <person name="Maeda R."/>
            <person name="Honda K."/>
            <person name="Sakurai N."/>
            <person name="Takahashi Y."/>
            <person name="Watada M."/>
            <person name="Katoh T."/>
            <person name="Gotoh A."/>
            <person name="Gotoh Y."/>
            <person name="Taniguchi I."/>
            <person name="Nakamura K."/>
            <person name="Hayashi T."/>
            <person name="Katayama T."/>
            <person name="Uemura T."/>
            <person name="Hattori Y."/>
        </authorList>
    </citation>
    <scope>NUCLEOTIDE SEQUENCE [LARGE SCALE GENOMIC DNA]</scope>
    <source>
        <strain evidence="2 3">PK-24</strain>
    </source>
</reference>
<keyword evidence="1" id="KW-0812">Transmembrane</keyword>
<feature type="transmembrane region" description="Helical" evidence="1">
    <location>
        <begin position="12"/>
        <end position="30"/>
    </location>
</feature>
<proteinExistence type="predicted"/>
<sequence length="226" mass="25609">MFSLGRRHTHNLLFILIAAILLLFLAVNILPSQTNYYASLDPSLQHQKFGIVSEDGTIEAGQIQKVSESEDYKRISGANRVKQKSDNKNNNNNKNNVIQNGNMALLKAQKVKGAKANNAKILKQAKNRINDKNNIPKVDNNLVQFDNNNNLKIDNYRNKMRESTKHLLSDSNVQHFIDIGEPMSELSEMSGRVRKLFLRKVANKKKELGLESNLLQNSNLNNNNDN</sequence>
<evidence type="ECO:0000256" key="1">
    <source>
        <dbReference type="SAM" id="Phobius"/>
    </source>
</evidence>
<protein>
    <submittedName>
        <fullName evidence="2">Uncharacterized protein</fullName>
    </submittedName>
</protein>
<name>A0AAV5QX91_PICKL</name>
<keyword evidence="1" id="KW-0472">Membrane</keyword>
<evidence type="ECO:0000313" key="3">
    <source>
        <dbReference type="Proteomes" id="UP001378960"/>
    </source>
</evidence>
<accession>A0AAV5QX91</accession>
<organism evidence="2 3">
    <name type="scientific">Pichia kluyveri</name>
    <name type="common">Yeast</name>
    <dbReference type="NCBI Taxonomy" id="36015"/>
    <lineage>
        <taxon>Eukaryota</taxon>
        <taxon>Fungi</taxon>
        <taxon>Dikarya</taxon>
        <taxon>Ascomycota</taxon>
        <taxon>Saccharomycotina</taxon>
        <taxon>Pichiomycetes</taxon>
        <taxon>Pichiales</taxon>
        <taxon>Pichiaceae</taxon>
        <taxon>Pichia</taxon>
    </lineage>
</organism>
<keyword evidence="3" id="KW-1185">Reference proteome</keyword>
<dbReference type="EMBL" id="BTGB01000001">
    <property type="protein sequence ID" value="GMM43799.1"/>
    <property type="molecule type" value="Genomic_DNA"/>
</dbReference>
<evidence type="ECO:0000313" key="2">
    <source>
        <dbReference type="EMBL" id="GMM43799.1"/>
    </source>
</evidence>
<gene>
    <name evidence="2" type="ORF">DAPK24_003740</name>
</gene>